<dbReference type="PRINTS" id="PR00032">
    <property type="entry name" value="HTHARAC"/>
</dbReference>
<dbReference type="PANTHER" id="PTHR43280:SF2">
    <property type="entry name" value="HTH-TYPE TRANSCRIPTIONAL REGULATOR EXSA"/>
    <property type="match status" value="1"/>
</dbReference>
<dbReference type="AlphaFoldDB" id="A0A2R5F4K5"/>
<feature type="domain" description="HTH araC/xylS-type" evidence="5">
    <location>
        <begin position="434"/>
        <end position="532"/>
    </location>
</feature>
<dbReference type="PROSITE" id="PS00041">
    <property type="entry name" value="HTH_ARAC_FAMILY_1"/>
    <property type="match status" value="1"/>
</dbReference>
<dbReference type="CDD" id="cd17536">
    <property type="entry name" value="REC_YesN-like"/>
    <property type="match status" value="1"/>
</dbReference>
<dbReference type="InterPro" id="IPR018062">
    <property type="entry name" value="HTH_AraC-typ_CS"/>
</dbReference>
<protein>
    <submittedName>
        <fullName evidence="7">DNA-binding response regulator</fullName>
    </submittedName>
</protein>
<dbReference type="PROSITE" id="PS01124">
    <property type="entry name" value="HTH_ARAC_FAMILY_2"/>
    <property type="match status" value="1"/>
</dbReference>
<evidence type="ECO:0000313" key="7">
    <source>
        <dbReference type="EMBL" id="GBG11583.1"/>
    </source>
</evidence>
<dbReference type="Gene3D" id="1.10.10.60">
    <property type="entry name" value="Homeodomain-like"/>
    <property type="match status" value="2"/>
</dbReference>
<feature type="modified residue" description="4-aspartylphosphate" evidence="4">
    <location>
        <position position="52"/>
    </location>
</feature>
<dbReference type="InterPro" id="IPR001789">
    <property type="entry name" value="Sig_transdc_resp-reg_receiver"/>
</dbReference>
<evidence type="ECO:0000313" key="8">
    <source>
        <dbReference type="Proteomes" id="UP000245202"/>
    </source>
</evidence>
<evidence type="ECO:0000256" key="4">
    <source>
        <dbReference type="PROSITE-ProRule" id="PRU00169"/>
    </source>
</evidence>
<evidence type="ECO:0000256" key="2">
    <source>
        <dbReference type="ARBA" id="ARBA00023125"/>
    </source>
</evidence>
<reference evidence="7 8" key="1">
    <citation type="submission" date="2017-08" db="EMBL/GenBank/DDBJ databases">
        <title>Substantial Increase in Enzyme Production by Combined Drug-Resistance Mutations in Paenibacillus agaridevorans.</title>
        <authorList>
            <person name="Tanaka Y."/>
            <person name="Funane K."/>
            <person name="Hosaka T."/>
            <person name="Shiwa Y."/>
            <person name="Fujita N."/>
            <person name="Miyazaki T."/>
            <person name="Yoshikawa H."/>
            <person name="Murakami K."/>
            <person name="Kasahara K."/>
            <person name="Inaoka T."/>
            <person name="Hiraga Y."/>
            <person name="Ochi K."/>
        </authorList>
    </citation>
    <scope>NUCLEOTIDE SEQUENCE [LARGE SCALE GENOMIC DNA]</scope>
    <source>
        <strain evidence="7 8">T-3040</strain>
    </source>
</reference>
<dbReference type="SMART" id="SM00448">
    <property type="entry name" value="REC"/>
    <property type="match status" value="1"/>
</dbReference>
<organism evidence="7 8">
    <name type="scientific">Paenibacillus agaridevorans</name>
    <dbReference type="NCBI Taxonomy" id="171404"/>
    <lineage>
        <taxon>Bacteria</taxon>
        <taxon>Bacillati</taxon>
        <taxon>Bacillota</taxon>
        <taxon>Bacilli</taxon>
        <taxon>Bacillales</taxon>
        <taxon>Paenibacillaceae</taxon>
        <taxon>Paenibacillus</taxon>
    </lineage>
</organism>
<dbReference type="EMBL" id="BDQX01000423">
    <property type="protein sequence ID" value="GBG11583.1"/>
    <property type="molecule type" value="Genomic_DNA"/>
</dbReference>
<evidence type="ECO:0000256" key="3">
    <source>
        <dbReference type="ARBA" id="ARBA00023163"/>
    </source>
</evidence>
<gene>
    <name evidence="7" type="ORF">PAT3040_06412</name>
</gene>
<sequence>MKVLVIDDEHLVRETVVHLLETFGISDIIEADDGHAGLQLVQEQRPDLAIVDVRMPGLGGIELLERLKQLNIQLPYVMLSGYDLFSYAQTALNLGATAYLLKPVNPDELYAVIQKVRLDRQLQDIRSETAMRTNIQLKQSMEIMRRRFIGELAATTQLAEGYVAGRLKELEIGFAHRQFAIVRIELDPVSGPVSGLPSNDQALIQYGAENIACEILQQADVGVWPGDAEQGFFLLANIPLSVLYPRDLMSLCTEVKESIRRYLRQHATIGIGSLACTLSELPSSYEAAGKALLQRLVKGTGSVIVYERPVASPDQFKGIGFQVEQDMLLEFERGDQAAAMAIVRRMYEPFIALDFIDRASLLKLNFQLIVLLFKILERFDAEPAPLLGEELSLYEEVNQCTSIEAMLDWFGGKLALAFDALLSNRETGARKLIEKARGYIHNRYMEDLSLETVAAHVYVTPAYFSSIFKKETGKNFVDYVSHYRIDKAKQLLGSGNYKVNAVAAMTGFHNMKYFYKVFKKQTGLTPNQYKEL</sequence>
<dbReference type="InterPro" id="IPR009057">
    <property type="entry name" value="Homeodomain-like_sf"/>
</dbReference>
<dbReference type="InterPro" id="IPR011006">
    <property type="entry name" value="CheY-like_superfamily"/>
</dbReference>
<dbReference type="Gene3D" id="3.40.50.2300">
    <property type="match status" value="1"/>
</dbReference>
<keyword evidence="4" id="KW-0597">Phosphoprotein</keyword>
<accession>A0A2R5F4K5</accession>
<evidence type="ECO:0000259" key="6">
    <source>
        <dbReference type="PROSITE" id="PS50110"/>
    </source>
</evidence>
<dbReference type="SMART" id="SM00342">
    <property type="entry name" value="HTH_ARAC"/>
    <property type="match status" value="1"/>
</dbReference>
<dbReference type="Pfam" id="PF00072">
    <property type="entry name" value="Response_reg"/>
    <property type="match status" value="1"/>
</dbReference>
<evidence type="ECO:0000259" key="5">
    <source>
        <dbReference type="PROSITE" id="PS01124"/>
    </source>
</evidence>
<dbReference type="GO" id="GO:0003700">
    <property type="term" value="F:DNA-binding transcription factor activity"/>
    <property type="evidence" value="ECO:0007669"/>
    <property type="project" value="InterPro"/>
</dbReference>
<proteinExistence type="predicted"/>
<dbReference type="PROSITE" id="PS50110">
    <property type="entry name" value="RESPONSE_REGULATORY"/>
    <property type="match status" value="1"/>
</dbReference>
<keyword evidence="3" id="KW-0804">Transcription</keyword>
<evidence type="ECO:0000256" key="1">
    <source>
        <dbReference type="ARBA" id="ARBA00023015"/>
    </source>
</evidence>
<keyword evidence="1" id="KW-0805">Transcription regulation</keyword>
<dbReference type="InterPro" id="IPR020449">
    <property type="entry name" value="Tscrpt_reg_AraC-type_HTH"/>
</dbReference>
<dbReference type="Pfam" id="PF12833">
    <property type="entry name" value="HTH_18"/>
    <property type="match status" value="1"/>
</dbReference>
<dbReference type="SUPFAM" id="SSF52172">
    <property type="entry name" value="CheY-like"/>
    <property type="match status" value="1"/>
</dbReference>
<dbReference type="GO" id="GO:0000160">
    <property type="term" value="P:phosphorelay signal transduction system"/>
    <property type="evidence" value="ECO:0007669"/>
    <property type="project" value="InterPro"/>
</dbReference>
<feature type="domain" description="Response regulatory" evidence="6">
    <location>
        <begin position="2"/>
        <end position="117"/>
    </location>
</feature>
<dbReference type="PANTHER" id="PTHR43280">
    <property type="entry name" value="ARAC-FAMILY TRANSCRIPTIONAL REGULATOR"/>
    <property type="match status" value="1"/>
</dbReference>
<dbReference type="RefSeq" id="WP_108995854.1">
    <property type="nucleotide sequence ID" value="NZ_BDQX01000423.1"/>
</dbReference>
<dbReference type="SUPFAM" id="SSF46689">
    <property type="entry name" value="Homeodomain-like"/>
    <property type="match status" value="2"/>
</dbReference>
<dbReference type="Proteomes" id="UP000245202">
    <property type="component" value="Unassembled WGS sequence"/>
</dbReference>
<name>A0A2R5F4K5_9BACL</name>
<dbReference type="InterPro" id="IPR018060">
    <property type="entry name" value="HTH_AraC"/>
</dbReference>
<comment type="caution">
    <text evidence="7">The sequence shown here is derived from an EMBL/GenBank/DDBJ whole genome shotgun (WGS) entry which is preliminary data.</text>
</comment>
<keyword evidence="2 7" id="KW-0238">DNA-binding</keyword>
<keyword evidence="8" id="KW-1185">Reference proteome</keyword>
<dbReference type="GO" id="GO:0043565">
    <property type="term" value="F:sequence-specific DNA binding"/>
    <property type="evidence" value="ECO:0007669"/>
    <property type="project" value="InterPro"/>
</dbReference>